<organism evidence="1">
    <name type="scientific">viral metagenome</name>
    <dbReference type="NCBI Taxonomy" id="1070528"/>
    <lineage>
        <taxon>unclassified sequences</taxon>
        <taxon>metagenomes</taxon>
        <taxon>organismal metagenomes</taxon>
    </lineage>
</organism>
<name>A0A6C0JNH1_9ZZZZ</name>
<protein>
    <submittedName>
        <fullName evidence="1">Uncharacterized protein</fullName>
    </submittedName>
</protein>
<reference evidence="1" key="1">
    <citation type="journal article" date="2020" name="Nature">
        <title>Giant virus diversity and host interactions through global metagenomics.</title>
        <authorList>
            <person name="Schulz F."/>
            <person name="Roux S."/>
            <person name="Paez-Espino D."/>
            <person name="Jungbluth S."/>
            <person name="Walsh D.A."/>
            <person name="Denef V.J."/>
            <person name="McMahon K.D."/>
            <person name="Konstantinidis K.T."/>
            <person name="Eloe-Fadrosh E.A."/>
            <person name="Kyrpides N.C."/>
            <person name="Woyke T."/>
        </authorList>
    </citation>
    <scope>NUCLEOTIDE SEQUENCE</scope>
    <source>
        <strain evidence="1">GVMAG-S-1038524-41</strain>
    </source>
</reference>
<dbReference type="EMBL" id="MN740669">
    <property type="protein sequence ID" value="QHU06913.1"/>
    <property type="molecule type" value="Genomic_DNA"/>
</dbReference>
<sequence>MVLFQLGHWMEQNKVDNETVSVVKLLAPDLVKELMKISKGKLKVEKFKGKSRFSPCC</sequence>
<evidence type="ECO:0000313" key="1">
    <source>
        <dbReference type="EMBL" id="QHU06913.1"/>
    </source>
</evidence>
<accession>A0A6C0JNH1</accession>
<dbReference type="AlphaFoldDB" id="A0A6C0JNH1"/>
<proteinExistence type="predicted"/>